<evidence type="ECO:0000256" key="1">
    <source>
        <dbReference type="ARBA" id="ARBA00004651"/>
    </source>
</evidence>
<keyword evidence="3" id="KW-0813">Transport</keyword>
<keyword evidence="8 9" id="KW-0472">Membrane</keyword>
<evidence type="ECO:0000256" key="8">
    <source>
        <dbReference type="ARBA" id="ARBA00023136"/>
    </source>
</evidence>
<evidence type="ECO:0000256" key="7">
    <source>
        <dbReference type="ARBA" id="ARBA00023047"/>
    </source>
</evidence>
<evidence type="ECO:0000259" key="10">
    <source>
        <dbReference type="Pfam" id="PF01061"/>
    </source>
</evidence>
<gene>
    <name evidence="12" type="ORF">DM482_10795</name>
    <name evidence="11" type="ORF">M5S13_10360</name>
</gene>
<evidence type="ECO:0000256" key="2">
    <source>
        <dbReference type="ARBA" id="ARBA00007783"/>
    </source>
</evidence>
<reference evidence="11" key="3">
    <citation type="submission" date="2022-05" db="EMBL/GenBank/DDBJ databases">
        <authorList>
            <person name="Chen Y."/>
            <person name="Zhu J."/>
            <person name="Zhu K."/>
        </authorList>
    </citation>
    <scope>NUCLEOTIDE SEQUENCE</scope>
    <source>
        <strain evidence="11">AV25</strain>
    </source>
</reference>
<evidence type="ECO:0000256" key="4">
    <source>
        <dbReference type="ARBA" id="ARBA00022475"/>
    </source>
</evidence>
<feature type="transmembrane region" description="Helical" evidence="9">
    <location>
        <begin position="45"/>
        <end position="65"/>
    </location>
</feature>
<dbReference type="AlphaFoldDB" id="A0A2V4ETZ7"/>
<feature type="transmembrane region" description="Helical" evidence="9">
    <location>
        <begin position="77"/>
        <end position="98"/>
    </location>
</feature>
<evidence type="ECO:0000256" key="9">
    <source>
        <dbReference type="SAM" id="Phobius"/>
    </source>
</evidence>
<dbReference type="EMBL" id="JAMDKF010000027">
    <property type="protein sequence ID" value="MEE6042277.1"/>
    <property type="molecule type" value="Genomic_DNA"/>
</dbReference>
<keyword evidence="4" id="KW-1003">Cell membrane</keyword>
<feature type="domain" description="ABC-2 type transporter transmembrane" evidence="10">
    <location>
        <begin position="25"/>
        <end position="226"/>
    </location>
</feature>
<comment type="similarity">
    <text evidence="2">Belongs to the ABC-2 integral membrane protein family.</text>
</comment>
<keyword evidence="14" id="KW-1185">Reference proteome</keyword>
<keyword evidence="6 9" id="KW-1133">Transmembrane helix</keyword>
<keyword evidence="7" id="KW-0762">Sugar transport</keyword>
<dbReference type="GO" id="GO:0140359">
    <property type="term" value="F:ABC-type transporter activity"/>
    <property type="evidence" value="ECO:0007669"/>
    <property type="project" value="InterPro"/>
</dbReference>
<protein>
    <submittedName>
        <fullName evidence="12">ABC transporter permease</fullName>
    </submittedName>
</protein>
<dbReference type="Proteomes" id="UP001347884">
    <property type="component" value="Unassembled WGS sequence"/>
</dbReference>
<feature type="transmembrane region" description="Helical" evidence="9">
    <location>
        <begin position="119"/>
        <end position="142"/>
    </location>
</feature>
<reference evidence="11 14" key="2">
    <citation type="journal article" date="2022" name="Front. Microbiol.">
        <title>Commensal bacteria contribute to the growth of multidrug-resistant Avibacterium paragallinarum in chickens.</title>
        <authorList>
            <person name="Zhu J."/>
            <person name="Chen Y."/>
            <person name="Wu Y."/>
            <person name="Wang Y."/>
            <person name="Zhu K."/>
        </authorList>
    </citation>
    <scope>NUCLEOTIDE SEQUENCE [LARGE SCALE GENOMIC DNA]</scope>
    <source>
        <strain evidence="11 14">AV25</strain>
    </source>
</reference>
<keyword evidence="7" id="KW-0625">Polysaccharide transport</keyword>
<name>A0A2V4ETZ7_AVIPA</name>
<dbReference type="Pfam" id="PF01061">
    <property type="entry name" value="ABC2_membrane"/>
    <property type="match status" value="1"/>
</dbReference>
<comment type="subcellular location">
    <subcellularLocation>
        <location evidence="1">Cell membrane</location>
        <topology evidence="1">Multi-pass membrane protein</topology>
    </subcellularLocation>
</comment>
<dbReference type="GO" id="GO:0015920">
    <property type="term" value="P:lipopolysaccharide transport"/>
    <property type="evidence" value="ECO:0007669"/>
    <property type="project" value="TreeGrafter"/>
</dbReference>
<dbReference type="PANTHER" id="PTHR30413">
    <property type="entry name" value="INNER MEMBRANE TRANSPORT PERMEASE"/>
    <property type="match status" value="1"/>
</dbReference>
<evidence type="ECO:0000313" key="13">
    <source>
        <dbReference type="Proteomes" id="UP000247594"/>
    </source>
</evidence>
<dbReference type="KEGG" id="apag:EIA51_09915"/>
<dbReference type="PANTHER" id="PTHR30413:SF10">
    <property type="entry name" value="CAPSULE POLYSACCHARIDE EXPORT INNER-MEMBRANE PROTEIN CTRC"/>
    <property type="match status" value="1"/>
</dbReference>
<dbReference type="Proteomes" id="UP000247594">
    <property type="component" value="Unassembled WGS sequence"/>
</dbReference>
<feature type="transmembrane region" description="Helical" evidence="9">
    <location>
        <begin position="236"/>
        <end position="257"/>
    </location>
</feature>
<evidence type="ECO:0000256" key="5">
    <source>
        <dbReference type="ARBA" id="ARBA00022692"/>
    </source>
</evidence>
<sequence length="267" mass="30829">MKNITEQLSEAIDDIRLSLKNNYFWRALAWNDILNRYRRSTLGPLWITLSMAITIGAMAPLYASFFGMPINDFFPRLALGIITWGLLASSINEFTNTFQESANYLKQIKISFSIFIFRVIYRQLIVFCHNLIIYPLVMLIFWKPININFLFVIPGIFLVTLNLFWIGLCLSIFCARFRDMSPIINSIVQLLFFITPVIWDPSMLSASKQLLVHLNFLATLLDLIRQPLLGVIPSTFYWVSALLTAIIGNGIALLIFAKKLKRITYWL</sequence>
<dbReference type="EMBL" id="QJPJ01000024">
    <property type="protein sequence ID" value="PXZ38177.1"/>
    <property type="molecule type" value="Genomic_DNA"/>
</dbReference>
<keyword evidence="5 9" id="KW-0812">Transmembrane</keyword>
<evidence type="ECO:0000313" key="11">
    <source>
        <dbReference type="EMBL" id="MEE6042277.1"/>
    </source>
</evidence>
<proteinExistence type="inferred from homology"/>
<dbReference type="GO" id="GO:0015774">
    <property type="term" value="P:polysaccharide transport"/>
    <property type="evidence" value="ECO:0007669"/>
    <property type="project" value="UniProtKB-KW"/>
</dbReference>
<dbReference type="InterPro" id="IPR013525">
    <property type="entry name" value="ABC2_TM"/>
</dbReference>
<evidence type="ECO:0000313" key="14">
    <source>
        <dbReference type="Proteomes" id="UP001347884"/>
    </source>
</evidence>
<evidence type="ECO:0000256" key="3">
    <source>
        <dbReference type="ARBA" id="ARBA00022448"/>
    </source>
</evidence>
<dbReference type="GeneID" id="66256734"/>
<reference evidence="12 13" key="1">
    <citation type="submission" date="2018-06" db="EMBL/GenBank/DDBJ databases">
        <authorList>
            <person name="Teymurazov M."/>
            <person name="Kislichkina A."/>
            <person name="Abaymova A."/>
            <person name="Mukhina T."/>
            <person name="Mayskaya N."/>
            <person name="Svetoch E."/>
            <person name="Bogun A."/>
        </authorList>
    </citation>
    <scope>NUCLEOTIDE SEQUENCE [LARGE SCALE GENOMIC DNA]</scope>
    <source>
        <strain evidence="12 13">SCPM-O-B-8406</strain>
    </source>
</reference>
<feature type="transmembrane region" description="Helical" evidence="9">
    <location>
        <begin position="148"/>
        <end position="175"/>
    </location>
</feature>
<evidence type="ECO:0000256" key="6">
    <source>
        <dbReference type="ARBA" id="ARBA00022989"/>
    </source>
</evidence>
<evidence type="ECO:0000313" key="12">
    <source>
        <dbReference type="EMBL" id="PXZ38177.1"/>
    </source>
</evidence>
<comment type="caution">
    <text evidence="12">The sequence shown here is derived from an EMBL/GenBank/DDBJ whole genome shotgun (WGS) entry which is preliminary data.</text>
</comment>
<feature type="transmembrane region" description="Helical" evidence="9">
    <location>
        <begin position="182"/>
        <end position="199"/>
    </location>
</feature>
<dbReference type="GO" id="GO:0005886">
    <property type="term" value="C:plasma membrane"/>
    <property type="evidence" value="ECO:0007669"/>
    <property type="project" value="UniProtKB-SubCell"/>
</dbReference>
<organism evidence="12 13">
    <name type="scientific">Avibacterium paragallinarum</name>
    <name type="common">Haemophilus gallinarum</name>
    <dbReference type="NCBI Taxonomy" id="728"/>
    <lineage>
        <taxon>Bacteria</taxon>
        <taxon>Pseudomonadati</taxon>
        <taxon>Pseudomonadota</taxon>
        <taxon>Gammaproteobacteria</taxon>
        <taxon>Pasteurellales</taxon>
        <taxon>Pasteurellaceae</taxon>
        <taxon>Avibacterium</taxon>
    </lineage>
</organism>
<accession>A0A2V4ETZ7</accession>
<dbReference type="RefSeq" id="WP_051128126.1">
    <property type="nucleotide sequence ID" value="NZ_CP034110.1"/>
</dbReference>